<keyword evidence="2 4" id="KW-0238">DNA-binding</keyword>
<evidence type="ECO:0000313" key="8">
    <source>
        <dbReference type="Proteomes" id="UP000221961"/>
    </source>
</evidence>
<evidence type="ECO:0000256" key="1">
    <source>
        <dbReference type="ARBA" id="ARBA00023015"/>
    </source>
</evidence>
<dbReference type="AlphaFoldDB" id="A0A291RL28"/>
<dbReference type="Pfam" id="PF00440">
    <property type="entry name" value="TetR_N"/>
    <property type="match status" value="1"/>
</dbReference>
<sequence length="231" mass="25054">MVVGLSTHGDDRRGGGSRRRPVQARALETREQIVEATAQVLAREGYDGLSTNAVAARAGVGVGTLYRYFVDKDDLFSAVLSRTGAHIQTRFDTIFMVRSADSEGREIRHAITAIGLAVLDAVSEHRDVVQVLTQQVSSNSNLLLGPVEDATARITRGLYFSHHRPGTDYDRGVVDLVIDTVSGLLASACFKLAVTDHTTDTAQKTVHILTNSLNHVLTHAIHQISHHPATE</sequence>
<dbReference type="InterPro" id="IPR023772">
    <property type="entry name" value="DNA-bd_HTH_TetR-type_CS"/>
</dbReference>
<dbReference type="EMBL" id="CP023778">
    <property type="protein sequence ID" value="ATL68008.1"/>
    <property type="molecule type" value="Genomic_DNA"/>
</dbReference>
<evidence type="ECO:0000256" key="4">
    <source>
        <dbReference type="PROSITE-ProRule" id="PRU00335"/>
    </source>
</evidence>
<dbReference type="InterPro" id="IPR001647">
    <property type="entry name" value="HTH_TetR"/>
</dbReference>
<evidence type="ECO:0000313" key="7">
    <source>
        <dbReference type="EMBL" id="ATL68008.1"/>
    </source>
</evidence>
<name>A0A291RL28_9NOCA</name>
<keyword evidence="3" id="KW-0804">Transcription</keyword>
<dbReference type="PROSITE" id="PS50977">
    <property type="entry name" value="HTH_TETR_2"/>
    <property type="match status" value="1"/>
</dbReference>
<evidence type="ECO:0000259" key="6">
    <source>
        <dbReference type="PROSITE" id="PS50977"/>
    </source>
</evidence>
<dbReference type="GO" id="GO:0003700">
    <property type="term" value="F:DNA-binding transcription factor activity"/>
    <property type="evidence" value="ECO:0007669"/>
    <property type="project" value="TreeGrafter"/>
</dbReference>
<organism evidence="7 8">
    <name type="scientific">Nocardia terpenica</name>
    <dbReference type="NCBI Taxonomy" id="455432"/>
    <lineage>
        <taxon>Bacteria</taxon>
        <taxon>Bacillati</taxon>
        <taxon>Actinomycetota</taxon>
        <taxon>Actinomycetes</taxon>
        <taxon>Mycobacteriales</taxon>
        <taxon>Nocardiaceae</taxon>
        <taxon>Nocardia</taxon>
    </lineage>
</organism>
<dbReference type="GO" id="GO:0000976">
    <property type="term" value="F:transcription cis-regulatory region binding"/>
    <property type="evidence" value="ECO:0007669"/>
    <property type="project" value="TreeGrafter"/>
</dbReference>
<feature type="DNA-binding region" description="H-T-H motif" evidence="4">
    <location>
        <begin position="50"/>
        <end position="69"/>
    </location>
</feature>
<evidence type="ECO:0000256" key="2">
    <source>
        <dbReference type="ARBA" id="ARBA00023125"/>
    </source>
</evidence>
<evidence type="ECO:0000256" key="3">
    <source>
        <dbReference type="ARBA" id="ARBA00023163"/>
    </source>
</evidence>
<gene>
    <name evidence="7" type="ORF">CRH09_19265</name>
</gene>
<dbReference type="SUPFAM" id="SSF46689">
    <property type="entry name" value="Homeodomain-like"/>
    <property type="match status" value="1"/>
</dbReference>
<dbReference type="PROSITE" id="PS01081">
    <property type="entry name" value="HTH_TETR_1"/>
    <property type="match status" value="1"/>
</dbReference>
<evidence type="ECO:0000256" key="5">
    <source>
        <dbReference type="SAM" id="MobiDB-lite"/>
    </source>
</evidence>
<proteinExistence type="predicted"/>
<dbReference type="Gene3D" id="1.10.357.10">
    <property type="entry name" value="Tetracycline Repressor, domain 2"/>
    <property type="match status" value="1"/>
</dbReference>
<feature type="domain" description="HTH tetR-type" evidence="6">
    <location>
        <begin position="27"/>
        <end position="87"/>
    </location>
</feature>
<feature type="region of interest" description="Disordered" evidence="5">
    <location>
        <begin position="1"/>
        <end position="25"/>
    </location>
</feature>
<dbReference type="Proteomes" id="UP000221961">
    <property type="component" value="Chromosome"/>
</dbReference>
<dbReference type="PRINTS" id="PR00455">
    <property type="entry name" value="HTHTETR"/>
</dbReference>
<dbReference type="PANTHER" id="PTHR30055:SF234">
    <property type="entry name" value="HTH-TYPE TRANSCRIPTIONAL REGULATOR BETI"/>
    <property type="match status" value="1"/>
</dbReference>
<keyword evidence="1" id="KW-0805">Transcription regulation</keyword>
<dbReference type="InterPro" id="IPR009057">
    <property type="entry name" value="Homeodomain-like_sf"/>
</dbReference>
<dbReference type="PANTHER" id="PTHR30055">
    <property type="entry name" value="HTH-TYPE TRANSCRIPTIONAL REGULATOR RUTR"/>
    <property type="match status" value="1"/>
</dbReference>
<reference evidence="7 8" key="1">
    <citation type="submission" date="2017-10" db="EMBL/GenBank/DDBJ databases">
        <title>Comparative genomics between pathogenic Norcardia.</title>
        <authorList>
            <person name="Zeng L."/>
        </authorList>
    </citation>
    <scope>NUCLEOTIDE SEQUENCE [LARGE SCALE GENOMIC DNA]</scope>
    <source>
        <strain evidence="7 8">NC_YFY_NT001</strain>
    </source>
</reference>
<accession>A0A291RL28</accession>
<dbReference type="InterPro" id="IPR050109">
    <property type="entry name" value="HTH-type_TetR-like_transc_reg"/>
</dbReference>
<protein>
    <recommendedName>
        <fullName evidence="6">HTH tetR-type domain-containing protein</fullName>
    </recommendedName>
</protein>
<dbReference type="KEGG" id="ntp:CRH09_19265"/>